<dbReference type="EMBL" id="CAESAE010000001">
    <property type="protein sequence ID" value="CAB4330978.1"/>
    <property type="molecule type" value="Genomic_DNA"/>
</dbReference>
<reference evidence="5" key="1">
    <citation type="submission" date="2020-05" db="EMBL/GenBank/DDBJ databases">
        <authorList>
            <person name="Chiriac C."/>
            <person name="Salcher M."/>
            <person name="Ghai R."/>
            <person name="Kavagutti S V."/>
        </authorList>
    </citation>
    <scope>NUCLEOTIDE SEQUENCE</scope>
</reference>
<evidence type="ECO:0000313" key="4">
    <source>
        <dbReference type="EMBL" id="CAB4726686.1"/>
    </source>
</evidence>
<evidence type="ECO:0000313" key="6">
    <source>
        <dbReference type="EMBL" id="CAB4823717.1"/>
    </source>
</evidence>
<dbReference type="InterPro" id="IPR003772">
    <property type="entry name" value="YceD"/>
</dbReference>
<dbReference type="EMBL" id="CAEZZW010000002">
    <property type="protein sequence ID" value="CAB4775674.1"/>
    <property type="molecule type" value="Genomic_DNA"/>
</dbReference>
<accession>A0A6J6VW28</accession>
<dbReference type="EMBL" id="CAFBOC010000014">
    <property type="protein sequence ID" value="CAB4982768.1"/>
    <property type="molecule type" value="Genomic_DNA"/>
</dbReference>
<gene>
    <name evidence="3" type="ORF">UFOPK2510_00296</name>
    <name evidence="4" type="ORF">UFOPK2718_00942</name>
    <name evidence="5" type="ORF">UFOPK2936_00486</name>
    <name evidence="6" type="ORF">UFOPK3174_00392</name>
    <name evidence="7" type="ORF">UFOPK3328_00830</name>
    <name evidence="8" type="ORF">UFOPK3779_00291</name>
    <name evidence="9" type="ORF">UFOPK3913_01241</name>
    <name evidence="2" type="ORF">UFOPK4107_00184</name>
</gene>
<name>A0A6J6VW28_9ZZZZ</name>
<dbReference type="EMBL" id="CAEZYM010000008">
    <property type="protein sequence ID" value="CAB4726686.1"/>
    <property type="molecule type" value="Genomic_DNA"/>
</dbReference>
<dbReference type="Pfam" id="PF02620">
    <property type="entry name" value="YceD"/>
    <property type="match status" value="1"/>
</dbReference>
<sequence>MPRPSEVYLFNSHELPRRAGEMKEYSIDITVPEPVGIDVIAVLAGEDVHLELRLESVTEGVLVSADLSAIADGECMRCLEPIELDIDRRIQELYRYEPQKAHTKAERKRARQEADDLDDDDDLMMEGDIINLEIPIRDAIVLDLPINPLCAPDCPGLCAGCGVRWSALAPDHIHEVIDPRWAGLGAVHGLDQDDEPNGNLSQM</sequence>
<dbReference type="AlphaFoldDB" id="A0A6J6VW28"/>
<feature type="region of interest" description="Disordered" evidence="1">
    <location>
        <begin position="101"/>
        <end position="120"/>
    </location>
</feature>
<dbReference type="EMBL" id="CAFBLD010000005">
    <property type="protein sequence ID" value="CAB4867078.1"/>
    <property type="molecule type" value="Genomic_DNA"/>
</dbReference>
<organism evidence="5">
    <name type="scientific">freshwater metagenome</name>
    <dbReference type="NCBI Taxonomy" id="449393"/>
    <lineage>
        <taxon>unclassified sequences</taxon>
        <taxon>metagenomes</taxon>
        <taxon>ecological metagenomes</taxon>
    </lineage>
</organism>
<evidence type="ECO:0000313" key="7">
    <source>
        <dbReference type="EMBL" id="CAB4867078.1"/>
    </source>
</evidence>
<dbReference type="EMBL" id="CAFABH010000004">
    <property type="protein sequence ID" value="CAB4823717.1"/>
    <property type="molecule type" value="Genomic_DNA"/>
</dbReference>
<dbReference type="PANTHER" id="PTHR34374">
    <property type="entry name" value="LARGE RIBOSOMAL RNA SUBUNIT ACCUMULATION PROTEIN YCED HOMOLOG 1, CHLOROPLASTIC"/>
    <property type="match status" value="1"/>
</dbReference>
<evidence type="ECO:0000313" key="2">
    <source>
        <dbReference type="EMBL" id="CAB4330978.1"/>
    </source>
</evidence>
<evidence type="ECO:0000313" key="5">
    <source>
        <dbReference type="EMBL" id="CAB4775674.1"/>
    </source>
</evidence>
<evidence type="ECO:0000313" key="9">
    <source>
        <dbReference type="EMBL" id="CAB4982768.1"/>
    </source>
</evidence>
<proteinExistence type="predicted"/>
<dbReference type="PANTHER" id="PTHR34374:SF1">
    <property type="entry name" value="LARGE RIBOSOMAL RNA SUBUNIT ACCUMULATION PROTEIN YCED HOMOLOG 1, CHLOROPLASTIC"/>
    <property type="match status" value="1"/>
</dbReference>
<evidence type="ECO:0000313" key="3">
    <source>
        <dbReference type="EMBL" id="CAB4686272.1"/>
    </source>
</evidence>
<evidence type="ECO:0000256" key="1">
    <source>
        <dbReference type="SAM" id="MobiDB-lite"/>
    </source>
</evidence>
<evidence type="ECO:0000313" key="8">
    <source>
        <dbReference type="EMBL" id="CAB4937598.1"/>
    </source>
</evidence>
<dbReference type="EMBL" id="CAEZXO010000002">
    <property type="protein sequence ID" value="CAB4686272.1"/>
    <property type="molecule type" value="Genomic_DNA"/>
</dbReference>
<protein>
    <submittedName>
        <fullName evidence="5">Unannotated protein</fullName>
    </submittedName>
</protein>
<dbReference type="EMBL" id="CAFBNH010000002">
    <property type="protein sequence ID" value="CAB4937598.1"/>
    <property type="molecule type" value="Genomic_DNA"/>
</dbReference>